<dbReference type="InterPro" id="IPR045287">
    <property type="entry name" value="PAB"/>
</dbReference>
<dbReference type="EMBL" id="DF237053">
    <property type="protein sequence ID" value="GAQ82211.1"/>
    <property type="molecule type" value="Genomic_DNA"/>
</dbReference>
<protein>
    <recommendedName>
        <fullName evidence="3">Cyclin delta-3</fullName>
    </recommendedName>
</protein>
<dbReference type="Proteomes" id="UP000054558">
    <property type="component" value="Unassembled WGS sequence"/>
</dbReference>
<keyword evidence="2" id="KW-1185">Reference proteome</keyword>
<dbReference type="OrthoDB" id="537706at2759"/>
<reference evidence="1 2" key="1">
    <citation type="journal article" date="2014" name="Nat. Commun.">
        <title>Klebsormidium flaccidum genome reveals primary factors for plant terrestrial adaptation.</title>
        <authorList>
            <person name="Hori K."/>
            <person name="Maruyama F."/>
            <person name="Fujisawa T."/>
            <person name="Togashi T."/>
            <person name="Yamamoto N."/>
            <person name="Seo M."/>
            <person name="Sato S."/>
            <person name="Yamada T."/>
            <person name="Mori H."/>
            <person name="Tajima N."/>
            <person name="Moriyama T."/>
            <person name="Ikeuchi M."/>
            <person name="Watanabe M."/>
            <person name="Wada H."/>
            <person name="Kobayashi K."/>
            <person name="Saito M."/>
            <person name="Masuda T."/>
            <person name="Sasaki-Sekimoto Y."/>
            <person name="Mashiguchi K."/>
            <person name="Awai K."/>
            <person name="Shimojima M."/>
            <person name="Masuda S."/>
            <person name="Iwai M."/>
            <person name="Nobusawa T."/>
            <person name="Narise T."/>
            <person name="Kondo S."/>
            <person name="Saito H."/>
            <person name="Sato R."/>
            <person name="Murakawa M."/>
            <person name="Ihara Y."/>
            <person name="Oshima-Yamada Y."/>
            <person name="Ohtaka K."/>
            <person name="Satoh M."/>
            <person name="Sonobe K."/>
            <person name="Ishii M."/>
            <person name="Ohtani R."/>
            <person name="Kanamori-Sato M."/>
            <person name="Honoki R."/>
            <person name="Miyazaki D."/>
            <person name="Mochizuki H."/>
            <person name="Umetsu J."/>
            <person name="Higashi K."/>
            <person name="Shibata D."/>
            <person name="Kamiya Y."/>
            <person name="Sato N."/>
            <person name="Nakamura Y."/>
            <person name="Tabata S."/>
            <person name="Ida S."/>
            <person name="Kurokawa K."/>
            <person name="Ohta H."/>
        </authorList>
    </citation>
    <scope>NUCLEOTIDE SEQUENCE [LARGE SCALE GENOMIC DNA]</scope>
    <source>
        <strain evidence="1 2">NIES-2285</strain>
    </source>
</reference>
<evidence type="ECO:0008006" key="3">
    <source>
        <dbReference type="Google" id="ProtNLM"/>
    </source>
</evidence>
<evidence type="ECO:0000313" key="2">
    <source>
        <dbReference type="Proteomes" id="UP000054558"/>
    </source>
</evidence>
<evidence type="ECO:0000313" key="1">
    <source>
        <dbReference type="EMBL" id="GAQ82211.1"/>
    </source>
</evidence>
<dbReference type="PANTHER" id="PTHR35115:SF1">
    <property type="entry name" value="PROTEIN IN CHLOROPLAST ATPASE BIOGENESIS, CHLOROPLASTIC"/>
    <property type="match status" value="1"/>
</dbReference>
<sequence>MCMASPNVRSEVEDHATYLRDVADITPPPLLPTLLKALEASGEEVVSPAERAGVIPLVIPLTRNESTGELTGILRWPTPPEGLEMPVVRVQKNGQLWLLAKTVEEFITMQLAEEDAAGGSALASALGDEGKRLYRTGDFAASKTPNVNVYLMKSVGKFPDVFERLAEQHLERKDEVSSLVTAEYYARKHFPGFGRAFVYNAILYKRLGRKQESRDAARIALKCPWWTLGASYAEVCELAGWGDEKLEFVKEKLTSEATQEDITKGKSPEQVALDQAAYMMDIAAAENNWDDVREQIAELYDRGGLPKLAHFFRAVGSS</sequence>
<accession>A0A1Y1HZ51</accession>
<organism evidence="1 2">
    <name type="scientific">Klebsormidium nitens</name>
    <name type="common">Green alga</name>
    <name type="synonym">Ulothrix nitens</name>
    <dbReference type="NCBI Taxonomy" id="105231"/>
    <lineage>
        <taxon>Eukaryota</taxon>
        <taxon>Viridiplantae</taxon>
        <taxon>Streptophyta</taxon>
        <taxon>Klebsormidiophyceae</taxon>
        <taxon>Klebsormidiales</taxon>
        <taxon>Klebsormidiaceae</taxon>
        <taxon>Klebsormidium</taxon>
    </lineage>
</organism>
<dbReference type="PANTHER" id="PTHR35115">
    <property type="entry name" value="CYCLIN DELTA-3"/>
    <property type="match status" value="1"/>
</dbReference>
<proteinExistence type="predicted"/>
<dbReference type="AlphaFoldDB" id="A0A1Y1HZ51"/>
<dbReference type="OMA" id="NIAQWED"/>
<name>A0A1Y1HZ51_KLENI</name>
<gene>
    <name evidence="1" type="ORF">KFL_001040140</name>
</gene>